<dbReference type="HAMAP" id="MF_00921">
    <property type="entry name" value="PDRP"/>
    <property type="match status" value="1"/>
</dbReference>
<accession>A0A2W1L557</accession>
<comment type="caution">
    <text evidence="6">The sequence shown here is derived from an EMBL/GenBank/DDBJ whole genome shotgun (WGS) entry which is preliminary data.</text>
</comment>
<dbReference type="InterPro" id="IPR026565">
    <property type="entry name" value="PPDK_reg"/>
</dbReference>
<evidence type="ECO:0000256" key="2">
    <source>
        <dbReference type="ARBA" id="ARBA00022679"/>
    </source>
</evidence>
<keyword evidence="6" id="KW-0670">Pyruvate</keyword>
<evidence type="ECO:0000313" key="7">
    <source>
        <dbReference type="Proteomes" id="UP000249522"/>
    </source>
</evidence>
<evidence type="ECO:0000313" key="6">
    <source>
        <dbReference type="EMBL" id="PZD94039.1"/>
    </source>
</evidence>
<proteinExistence type="inferred from homology"/>
<reference evidence="6 7" key="1">
    <citation type="submission" date="2018-06" db="EMBL/GenBank/DDBJ databases">
        <title>Paenibacillus imtechensis sp. nov.</title>
        <authorList>
            <person name="Pinnaka A.K."/>
            <person name="Singh H."/>
            <person name="Kaur M."/>
        </authorList>
    </citation>
    <scope>NUCLEOTIDE SEQUENCE [LARGE SCALE GENOMIC DNA]</scope>
    <source>
        <strain evidence="6 7">SMB1</strain>
    </source>
</reference>
<keyword evidence="7" id="KW-1185">Reference proteome</keyword>
<dbReference type="EC" id="2.7.4.27" evidence="5"/>
<keyword evidence="1 5" id="KW-0723">Serine/threonine-protein kinase</keyword>
<gene>
    <name evidence="6" type="ORF">DNH61_20760</name>
</gene>
<name>A0A2W1L557_9BACL</name>
<dbReference type="InterPro" id="IPR005177">
    <property type="entry name" value="Kinase-pyrophosphorylase"/>
</dbReference>
<dbReference type="GO" id="GO:0004674">
    <property type="term" value="F:protein serine/threonine kinase activity"/>
    <property type="evidence" value="ECO:0007669"/>
    <property type="project" value="UniProtKB-UniRule"/>
</dbReference>
<dbReference type="GO" id="GO:0043531">
    <property type="term" value="F:ADP binding"/>
    <property type="evidence" value="ECO:0007669"/>
    <property type="project" value="UniProtKB-UniRule"/>
</dbReference>
<evidence type="ECO:0000256" key="1">
    <source>
        <dbReference type="ARBA" id="ARBA00022527"/>
    </source>
</evidence>
<dbReference type="EC" id="2.7.11.32" evidence="5"/>
<dbReference type="EMBL" id="QKRB01000055">
    <property type="protein sequence ID" value="PZD94039.1"/>
    <property type="molecule type" value="Genomic_DNA"/>
</dbReference>
<dbReference type="NCBIfam" id="NF003742">
    <property type="entry name" value="PRK05339.1"/>
    <property type="match status" value="1"/>
</dbReference>
<dbReference type="Pfam" id="PF03618">
    <property type="entry name" value="Kinase-PPPase"/>
    <property type="match status" value="1"/>
</dbReference>
<comment type="catalytic activity">
    <reaction evidence="5">
        <text>N(tele)-phospho-L-histidyl/L-threonyl-[pyruvate, phosphate dikinase] + ADP = N(tele)-phospho-L-histidyl/O-phospho-L-threonyl-[pyruvate, phosphate dikinase] + AMP + H(+)</text>
        <dbReference type="Rhea" id="RHEA:43692"/>
        <dbReference type="Rhea" id="RHEA-COMP:10650"/>
        <dbReference type="Rhea" id="RHEA-COMP:10651"/>
        <dbReference type="ChEBI" id="CHEBI:15378"/>
        <dbReference type="ChEBI" id="CHEBI:30013"/>
        <dbReference type="ChEBI" id="CHEBI:61977"/>
        <dbReference type="ChEBI" id="CHEBI:83586"/>
        <dbReference type="ChEBI" id="CHEBI:456215"/>
        <dbReference type="ChEBI" id="CHEBI:456216"/>
        <dbReference type="EC" id="2.7.11.32"/>
    </reaction>
</comment>
<keyword evidence="4 5" id="KW-0418">Kinase</keyword>
<evidence type="ECO:0000256" key="5">
    <source>
        <dbReference type="HAMAP-Rule" id="MF_00921"/>
    </source>
</evidence>
<protein>
    <recommendedName>
        <fullName evidence="5">Putative pyruvate, phosphate dikinase regulatory protein</fullName>
        <shortName evidence="5">PPDK regulatory protein</shortName>
        <ecNumber evidence="5">2.7.11.32</ecNumber>
        <ecNumber evidence="5">2.7.4.27</ecNumber>
    </recommendedName>
</protein>
<keyword evidence="3 5" id="KW-0547">Nucleotide-binding</keyword>
<dbReference type="AlphaFoldDB" id="A0A2W1L557"/>
<keyword evidence="2 5" id="KW-0808">Transferase</keyword>
<comment type="similarity">
    <text evidence="5">Belongs to the pyruvate, phosphate/water dikinase regulatory protein family. PDRP subfamily.</text>
</comment>
<dbReference type="PANTHER" id="PTHR31756:SF3">
    <property type="entry name" value="PYRUVATE, PHOSPHATE DIKINASE REGULATORY PROTEIN 1, CHLOROPLASTIC"/>
    <property type="match status" value="1"/>
</dbReference>
<comment type="function">
    <text evidence="5">Bifunctional serine/threonine kinase and phosphorylase involved in the regulation of the pyruvate, phosphate dikinase (PPDK) by catalyzing its phosphorylation/dephosphorylation.</text>
</comment>
<comment type="catalytic activity">
    <reaction evidence="5">
        <text>N(tele)-phospho-L-histidyl/O-phospho-L-threonyl-[pyruvate, phosphate dikinase] + phosphate + H(+) = N(tele)-phospho-L-histidyl/L-threonyl-[pyruvate, phosphate dikinase] + diphosphate</text>
        <dbReference type="Rhea" id="RHEA:43696"/>
        <dbReference type="Rhea" id="RHEA-COMP:10650"/>
        <dbReference type="Rhea" id="RHEA-COMP:10651"/>
        <dbReference type="ChEBI" id="CHEBI:15378"/>
        <dbReference type="ChEBI" id="CHEBI:30013"/>
        <dbReference type="ChEBI" id="CHEBI:33019"/>
        <dbReference type="ChEBI" id="CHEBI:43474"/>
        <dbReference type="ChEBI" id="CHEBI:61977"/>
        <dbReference type="ChEBI" id="CHEBI:83586"/>
        <dbReference type="EC" id="2.7.4.27"/>
    </reaction>
</comment>
<dbReference type="GO" id="GO:0005524">
    <property type="term" value="F:ATP binding"/>
    <property type="evidence" value="ECO:0007669"/>
    <property type="project" value="InterPro"/>
</dbReference>
<feature type="binding site" evidence="5">
    <location>
        <begin position="157"/>
        <end position="164"/>
    </location>
    <ligand>
        <name>ADP</name>
        <dbReference type="ChEBI" id="CHEBI:456216"/>
    </ligand>
</feature>
<sequence length="274" mass="30266">MPVEGGSGRSDIIIYVVSDSAGDTGEVVVRAAVAQFHPAYADVRRAPFVQDEGTIERVLIRALSENAVILYTLVIPRLREYMAMRAEEMNVQAVDLLGPLIESLERQTGSKSRQEPGLNHVLDADYFRKVEAVEFAVKYDDAKDPTGILKADIVLVGVSRTSKTPLSMYLAHKTYKVANVPLVPELKLPPELFKLPKSKIVGLTIGTHYLNIIRKERLKALGLPDNASYATTTRIEYELEYAESVMKQLGCVVIDVSHKAVEETASLILETVRG</sequence>
<dbReference type="GO" id="GO:0016776">
    <property type="term" value="F:phosphotransferase activity, phosphate group as acceptor"/>
    <property type="evidence" value="ECO:0007669"/>
    <property type="project" value="UniProtKB-UniRule"/>
</dbReference>
<evidence type="ECO:0000256" key="4">
    <source>
        <dbReference type="ARBA" id="ARBA00022777"/>
    </source>
</evidence>
<evidence type="ECO:0000256" key="3">
    <source>
        <dbReference type="ARBA" id="ARBA00022741"/>
    </source>
</evidence>
<dbReference type="Proteomes" id="UP000249522">
    <property type="component" value="Unassembled WGS sequence"/>
</dbReference>
<organism evidence="6 7">
    <name type="scientific">Paenibacillus sambharensis</name>
    <dbReference type="NCBI Taxonomy" id="1803190"/>
    <lineage>
        <taxon>Bacteria</taxon>
        <taxon>Bacillati</taxon>
        <taxon>Bacillota</taxon>
        <taxon>Bacilli</taxon>
        <taxon>Bacillales</taxon>
        <taxon>Paenibacillaceae</taxon>
        <taxon>Paenibacillus</taxon>
    </lineage>
</organism>
<dbReference type="OrthoDB" id="9782201at2"/>
<dbReference type="PANTHER" id="PTHR31756">
    <property type="entry name" value="PYRUVATE, PHOSPHATE DIKINASE REGULATORY PROTEIN 1, CHLOROPLASTIC"/>
    <property type="match status" value="1"/>
</dbReference>